<dbReference type="AlphaFoldDB" id="F6PWN4"/>
<reference evidence="2" key="1">
    <citation type="journal article" date="2002" name="Science">
        <title>The draft genome of Ciona intestinalis: insights into chordate and vertebrate origins.</title>
        <authorList>
            <person name="Dehal P."/>
            <person name="Satou Y."/>
            <person name="Campbell R.K."/>
            <person name="Chapman J."/>
            <person name="Degnan B."/>
            <person name="De Tomaso A."/>
            <person name="Davidson B."/>
            <person name="Di Gregorio A."/>
            <person name="Gelpke M."/>
            <person name="Goodstein D.M."/>
            <person name="Harafuji N."/>
            <person name="Hastings K.E."/>
            <person name="Ho I."/>
            <person name="Hotta K."/>
            <person name="Huang W."/>
            <person name="Kawashima T."/>
            <person name="Lemaire P."/>
            <person name="Martinez D."/>
            <person name="Meinertzhagen I.A."/>
            <person name="Necula S."/>
            <person name="Nonaka M."/>
            <person name="Putnam N."/>
            <person name="Rash S."/>
            <person name="Saiga H."/>
            <person name="Satake M."/>
            <person name="Terry A."/>
            <person name="Yamada L."/>
            <person name="Wang H.G."/>
            <person name="Awazu S."/>
            <person name="Azumi K."/>
            <person name="Boore J."/>
            <person name="Branno M."/>
            <person name="Chin-Bow S."/>
            <person name="DeSantis R."/>
            <person name="Doyle S."/>
            <person name="Francino P."/>
            <person name="Keys D.N."/>
            <person name="Haga S."/>
            <person name="Hayashi H."/>
            <person name="Hino K."/>
            <person name="Imai K.S."/>
            <person name="Inaba K."/>
            <person name="Kano S."/>
            <person name="Kobayashi K."/>
            <person name="Kobayashi M."/>
            <person name="Lee B.I."/>
            <person name="Makabe K.W."/>
            <person name="Manohar C."/>
            <person name="Matassi G."/>
            <person name="Medina M."/>
            <person name="Mochizuki Y."/>
            <person name="Mount S."/>
            <person name="Morishita T."/>
            <person name="Miura S."/>
            <person name="Nakayama A."/>
            <person name="Nishizaka S."/>
            <person name="Nomoto H."/>
            <person name="Ohta F."/>
            <person name="Oishi K."/>
            <person name="Rigoutsos I."/>
            <person name="Sano M."/>
            <person name="Sasaki A."/>
            <person name="Sasakura Y."/>
            <person name="Shoguchi E."/>
            <person name="Shin-i T."/>
            <person name="Spagnuolo A."/>
            <person name="Stainier D."/>
            <person name="Suzuki M.M."/>
            <person name="Tassy O."/>
            <person name="Takatori N."/>
            <person name="Tokuoka M."/>
            <person name="Yagi K."/>
            <person name="Yoshizaki F."/>
            <person name="Wada S."/>
            <person name="Zhang C."/>
            <person name="Hyatt P.D."/>
            <person name="Larimer F."/>
            <person name="Detter C."/>
            <person name="Doggett N."/>
            <person name="Glavina T."/>
            <person name="Hawkins T."/>
            <person name="Richardson P."/>
            <person name="Lucas S."/>
            <person name="Kohara Y."/>
            <person name="Levine M."/>
            <person name="Satoh N."/>
            <person name="Rokhsar D.S."/>
        </authorList>
    </citation>
    <scope>NUCLEOTIDE SEQUENCE [LARGE SCALE GENOMIC DNA]</scope>
</reference>
<dbReference type="InParanoid" id="F6PWN4"/>
<reference evidence="1" key="4">
    <citation type="submission" date="2025-09" db="UniProtKB">
        <authorList>
            <consortium name="Ensembl"/>
        </authorList>
    </citation>
    <scope>IDENTIFICATION</scope>
</reference>
<evidence type="ECO:0000313" key="1">
    <source>
        <dbReference type="Ensembl" id="ENSCINP00000025039.1"/>
    </source>
</evidence>
<proteinExistence type="predicted"/>
<reference evidence="1" key="2">
    <citation type="journal article" date="2008" name="Genome Biol.">
        <title>Improved genome assembly and evidence-based global gene model set for the chordate Ciona intestinalis: new insight into intron and operon populations.</title>
        <authorList>
            <person name="Satou Y."/>
            <person name="Mineta K."/>
            <person name="Ogasawara M."/>
            <person name="Sasakura Y."/>
            <person name="Shoguchi E."/>
            <person name="Ueno K."/>
            <person name="Yamada L."/>
            <person name="Matsumoto J."/>
            <person name="Wasserscheid J."/>
            <person name="Dewar K."/>
            <person name="Wiley G.B."/>
            <person name="Macmil S.L."/>
            <person name="Roe B.A."/>
            <person name="Zeller R.W."/>
            <person name="Hastings K.E."/>
            <person name="Lemaire P."/>
            <person name="Lindquist E."/>
            <person name="Endo T."/>
            <person name="Hotta K."/>
            <person name="Inaba K."/>
        </authorList>
    </citation>
    <scope>NUCLEOTIDE SEQUENCE [LARGE SCALE GENOMIC DNA]</scope>
    <source>
        <strain evidence="1">wild type</strain>
    </source>
</reference>
<organism evidence="1 2">
    <name type="scientific">Ciona intestinalis</name>
    <name type="common">Transparent sea squirt</name>
    <name type="synonym">Ascidia intestinalis</name>
    <dbReference type="NCBI Taxonomy" id="7719"/>
    <lineage>
        <taxon>Eukaryota</taxon>
        <taxon>Metazoa</taxon>
        <taxon>Chordata</taxon>
        <taxon>Tunicata</taxon>
        <taxon>Ascidiacea</taxon>
        <taxon>Phlebobranchia</taxon>
        <taxon>Cionidae</taxon>
        <taxon>Ciona</taxon>
    </lineage>
</organism>
<dbReference type="HOGENOM" id="CLU_1703596_0_0_1"/>
<keyword evidence="2" id="KW-1185">Reference proteome</keyword>
<dbReference type="EMBL" id="EAAA01000191">
    <property type="status" value="NOT_ANNOTATED_CDS"/>
    <property type="molecule type" value="Genomic_DNA"/>
</dbReference>
<dbReference type="Ensembl" id="ENSCINT00000025285.1">
    <property type="protein sequence ID" value="ENSCINP00000025039.1"/>
    <property type="gene ID" value="ENSCING00000013690.1"/>
</dbReference>
<evidence type="ECO:0000313" key="2">
    <source>
        <dbReference type="Proteomes" id="UP000008144"/>
    </source>
</evidence>
<accession>F6PWN4</accession>
<reference evidence="1" key="3">
    <citation type="submission" date="2025-08" db="UniProtKB">
        <authorList>
            <consortium name="Ensembl"/>
        </authorList>
    </citation>
    <scope>IDENTIFICATION</scope>
</reference>
<dbReference type="Proteomes" id="UP000008144">
    <property type="component" value="Chromosome 1"/>
</dbReference>
<sequence>MNQDQFRVVLTPDVAVDESFNSMFINPDCQFSSASPSPPPPVCSTPELVSFCSGVSDINPRVATLRSKRRRAESGAADPDEVKAKLLRNRLEIREQVLASNKTREEREAEKHKLIVRMAVKQHQMAVEQHQMAVRQEAREIALYEAKLAKLHWQ</sequence>
<name>F6PWN4_CIOIN</name>
<accession>A0A1W2WJ44</accession>
<protein>
    <submittedName>
        <fullName evidence="1">Uncharacterized protein</fullName>
    </submittedName>
</protein>